<accession>A0AAJ3MCT0</accession>
<reference evidence="3" key="1">
    <citation type="submission" date="2016-05" db="EMBL/GenBank/DDBJ databases">
        <title>Whole genome shotgun sequencing of cultured foodborne pathogen.</title>
        <authorList>
            <person name="Zheng J."/>
            <person name="Timme R."/>
            <person name="Allard M."/>
            <person name="Strain E."/>
            <person name="Luo Y."/>
            <person name="Brown E."/>
        </authorList>
    </citation>
    <scope>NUCLEOTIDE SEQUENCE [LARGE SCALE GENOMIC DNA]</scope>
    <source>
        <strain evidence="3">CFSAN034343</strain>
    </source>
</reference>
<dbReference type="AlphaFoldDB" id="A0AAJ3MCT0"/>
<reference evidence="2" key="2">
    <citation type="submission" date="2016-05" db="EMBL/GenBank/DDBJ databases">
        <authorList>
            <person name="Zheng J."/>
            <person name="Timme R."/>
            <person name="Allard M."/>
            <person name="Strain E."/>
            <person name="Luo Y."/>
            <person name="Brown E."/>
        </authorList>
    </citation>
    <scope>NUCLEOTIDE SEQUENCE</scope>
    <source>
        <strain evidence="2">CFSAN034343</strain>
    </source>
</reference>
<dbReference type="RefSeq" id="WP_068942303.1">
    <property type="nucleotide sequence ID" value="NZ_JARVWT010000006.1"/>
</dbReference>
<evidence type="ECO:0000313" key="2">
    <source>
        <dbReference type="EMBL" id="ODA05864.1"/>
    </source>
</evidence>
<sequence length="128" mass="14658">MKLNKDCIRDLLLAVESEPFGNEVTKHTFNSNPFTEPYSFEEIIYTTQRLIEANYINAQVQYAGDEVHNFYISSLTWEGHQFLDNIRDNGVWIKSKDIASRFSSVSISMLSSIASNVIAQIIKKQIGY</sequence>
<protein>
    <submittedName>
        <fullName evidence="1">DUF2513 domain-containing protein</fullName>
    </submittedName>
</protein>
<organism evidence="1 4">
    <name type="scientific">Paenibacillus polymyxa</name>
    <name type="common">Bacillus polymyxa</name>
    <dbReference type="NCBI Taxonomy" id="1406"/>
    <lineage>
        <taxon>Bacteria</taxon>
        <taxon>Bacillati</taxon>
        <taxon>Bacillota</taxon>
        <taxon>Bacilli</taxon>
        <taxon>Bacillales</taxon>
        <taxon>Paenibacillaceae</taxon>
        <taxon>Paenibacillus</taxon>
    </lineage>
</organism>
<dbReference type="EMBL" id="JARVWT010000006">
    <property type="protein sequence ID" value="MDH2332532.1"/>
    <property type="molecule type" value="Genomic_DNA"/>
</dbReference>
<keyword evidence="3" id="KW-1185">Reference proteome</keyword>
<dbReference type="Proteomes" id="UP001229409">
    <property type="component" value="Unassembled WGS sequence"/>
</dbReference>
<gene>
    <name evidence="2" type="ORF">A7312_16365</name>
    <name evidence="1" type="ORF">QDS18_16860</name>
</gene>
<dbReference type="Pfam" id="PF10711">
    <property type="entry name" value="DUF2513"/>
    <property type="match status" value="1"/>
</dbReference>
<dbReference type="Proteomes" id="UP000094974">
    <property type="component" value="Unassembled WGS sequence"/>
</dbReference>
<dbReference type="EMBL" id="LYND01000195">
    <property type="protein sequence ID" value="ODA05864.1"/>
    <property type="molecule type" value="Genomic_DNA"/>
</dbReference>
<evidence type="ECO:0000313" key="3">
    <source>
        <dbReference type="Proteomes" id="UP000094974"/>
    </source>
</evidence>
<comment type="caution">
    <text evidence="1">The sequence shown here is derived from an EMBL/GenBank/DDBJ whole genome shotgun (WGS) entry which is preliminary data.</text>
</comment>
<evidence type="ECO:0000313" key="1">
    <source>
        <dbReference type="EMBL" id="MDH2332532.1"/>
    </source>
</evidence>
<name>A0AAJ3MCT0_PAEPO</name>
<dbReference type="InterPro" id="IPR019650">
    <property type="entry name" value="DUF2513"/>
</dbReference>
<proteinExistence type="predicted"/>
<reference evidence="1" key="3">
    <citation type="submission" date="2023-04" db="EMBL/GenBank/DDBJ databases">
        <title>Uncovering the Secrets of Slow-Growing Bacteria in Tropical Savanna Soil through Cultivation and Genomic Analysis.</title>
        <authorList>
            <person name="Goncalves O.S."/>
            <person name="Santana M.F."/>
        </authorList>
    </citation>
    <scope>NUCLEOTIDE SEQUENCE</scope>
    <source>
        <strain evidence="1">ANTI</strain>
    </source>
</reference>
<evidence type="ECO:0000313" key="4">
    <source>
        <dbReference type="Proteomes" id="UP001229409"/>
    </source>
</evidence>